<dbReference type="EMBL" id="CP001737">
    <property type="protein sequence ID" value="ACV80872.1"/>
    <property type="molecule type" value="Genomic_DNA"/>
</dbReference>
<dbReference type="GO" id="GO:0005886">
    <property type="term" value="C:plasma membrane"/>
    <property type="evidence" value="ECO:0007669"/>
    <property type="project" value="UniProtKB-SubCell"/>
</dbReference>
<feature type="transmembrane region" description="Helical" evidence="7">
    <location>
        <begin position="276"/>
        <end position="300"/>
    </location>
</feature>
<evidence type="ECO:0000313" key="11">
    <source>
        <dbReference type="Proteomes" id="UP000002218"/>
    </source>
</evidence>
<feature type="domain" description="Threonine/Serine exporter ThrE" evidence="9">
    <location>
        <begin position="286"/>
        <end position="411"/>
    </location>
</feature>
<evidence type="ECO:0008006" key="12">
    <source>
        <dbReference type="Google" id="ProtNLM"/>
    </source>
</evidence>
<feature type="transmembrane region" description="Helical" evidence="7">
    <location>
        <begin position="360"/>
        <end position="381"/>
    </location>
</feature>
<reference evidence="10 11" key="2">
    <citation type="journal article" date="2010" name="Stand. Genomic Sci.">
        <title>Complete genome sequence of Nakamurella multipartita type strain (Y-104).</title>
        <authorList>
            <person name="Tice H."/>
            <person name="Mayilraj S."/>
            <person name="Sims D."/>
            <person name="Lapidus A."/>
            <person name="Nolan M."/>
            <person name="Lucas S."/>
            <person name="Glavina Del Rio T."/>
            <person name="Copeland A."/>
            <person name="Cheng J.F."/>
            <person name="Meincke L."/>
            <person name="Bruce D."/>
            <person name="Goodwin L."/>
            <person name="Pitluck S."/>
            <person name="Ivanova N."/>
            <person name="Mavromatis K."/>
            <person name="Ovchinnikova G."/>
            <person name="Pati A."/>
            <person name="Chen A."/>
            <person name="Palaniappan K."/>
            <person name="Land M."/>
            <person name="Hauser L."/>
            <person name="Chang Y.J."/>
            <person name="Jeffries C.D."/>
            <person name="Detter J.C."/>
            <person name="Brettin T."/>
            <person name="Rohde M."/>
            <person name="Goker M."/>
            <person name="Bristow J."/>
            <person name="Eisen J.A."/>
            <person name="Markowitz V."/>
            <person name="Hugenholtz P."/>
            <person name="Kyrpides N.C."/>
            <person name="Klenk H.P."/>
            <person name="Chen F."/>
        </authorList>
    </citation>
    <scope>NUCLEOTIDE SEQUENCE [LARGE SCALE GENOMIC DNA]</scope>
    <source>
        <strain evidence="11">ATCC 700099 / DSM 44233 / CIP 104796 / JCM 9543 / NBRC 105858 / Y-104</strain>
    </source>
</reference>
<dbReference type="InterPro" id="IPR010619">
    <property type="entry name" value="ThrE-like_N"/>
</dbReference>
<dbReference type="eggNOG" id="COG2966">
    <property type="taxonomic scope" value="Bacteria"/>
</dbReference>
<dbReference type="OrthoDB" id="2148488at2"/>
<feature type="transmembrane region" description="Helical" evidence="7">
    <location>
        <begin position="243"/>
        <end position="264"/>
    </location>
</feature>
<name>C8X6X4_NAKMY</name>
<evidence type="ECO:0000259" key="9">
    <source>
        <dbReference type="Pfam" id="PF12821"/>
    </source>
</evidence>
<keyword evidence="5 7" id="KW-0472">Membrane</keyword>
<dbReference type="PANTHER" id="PTHR34390">
    <property type="entry name" value="UPF0442 PROTEIN YJJB-RELATED"/>
    <property type="match status" value="1"/>
</dbReference>
<keyword evidence="4 7" id="KW-1133">Transmembrane helix</keyword>
<dbReference type="PANTHER" id="PTHR34390:SF2">
    <property type="entry name" value="SUCCINATE TRANSPORTER SUBUNIT YJJP-RELATED"/>
    <property type="match status" value="1"/>
</dbReference>
<dbReference type="GO" id="GO:0022857">
    <property type="term" value="F:transmembrane transporter activity"/>
    <property type="evidence" value="ECO:0007669"/>
    <property type="project" value="InterPro"/>
</dbReference>
<dbReference type="GO" id="GO:0015744">
    <property type="term" value="P:succinate transport"/>
    <property type="evidence" value="ECO:0007669"/>
    <property type="project" value="TreeGrafter"/>
</dbReference>
<feature type="transmembrane region" description="Helical" evidence="7">
    <location>
        <begin position="176"/>
        <end position="197"/>
    </location>
</feature>
<evidence type="ECO:0000256" key="5">
    <source>
        <dbReference type="ARBA" id="ARBA00023136"/>
    </source>
</evidence>
<dbReference type="eggNOG" id="COG3610">
    <property type="taxonomic scope" value="Bacteria"/>
</dbReference>
<feature type="transmembrane region" description="Helical" evidence="7">
    <location>
        <begin position="307"/>
        <end position="327"/>
    </location>
</feature>
<feature type="transmembrane region" description="Helical" evidence="7">
    <location>
        <begin position="124"/>
        <end position="145"/>
    </location>
</feature>
<protein>
    <recommendedName>
        <fullName evidence="12">Threonine/serine exporter-like N-terminal domain-containing protein</fullName>
    </recommendedName>
</protein>
<comment type="similarity">
    <text evidence="6">Belongs to the ThrE exporter (TC 2.A.79) family.</text>
</comment>
<feature type="transmembrane region" description="Helical" evidence="7">
    <location>
        <begin position="387"/>
        <end position="410"/>
    </location>
</feature>
<keyword evidence="11" id="KW-1185">Reference proteome</keyword>
<feature type="transmembrane region" description="Helical" evidence="7">
    <location>
        <begin position="333"/>
        <end position="353"/>
    </location>
</feature>
<evidence type="ECO:0000259" key="8">
    <source>
        <dbReference type="Pfam" id="PF06738"/>
    </source>
</evidence>
<dbReference type="Pfam" id="PF06738">
    <property type="entry name" value="ThrE"/>
    <property type="match status" value="1"/>
</dbReference>
<keyword evidence="2" id="KW-1003">Cell membrane</keyword>
<reference evidence="11" key="1">
    <citation type="submission" date="2009-09" db="EMBL/GenBank/DDBJ databases">
        <title>The complete genome of Nakamurella multipartita DSM 44233.</title>
        <authorList>
            <consortium name="US DOE Joint Genome Institute (JGI-PGF)"/>
            <person name="Lucas S."/>
            <person name="Copeland A."/>
            <person name="Lapidus A."/>
            <person name="Glavina del Rio T."/>
            <person name="Dalin E."/>
            <person name="Tice H."/>
            <person name="Bruce D."/>
            <person name="Goodwin L."/>
            <person name="Pitluck S."/>
            <person name="Kyrpides N."/>
            <person name="Mavromatis K."/>
            <person name="Ivanova N."/>
            <person name="Ovchinnikova G."/>
            <person name="Sims D."/>
            <person name="Meincke L."/>
            <person name="Brettin T."/>
            <person name="Detter J.C."/>
            <person name="Han C."/>
            <person name="Larimer F."/>
            <person name="Land M."/>
            <person name="Hauser L."/>
            <person name="Markowitz V."/>
            <person name="Cheng J.-F."/>
            <person name="Hugenholtz P."/>
            <person name="Woyke T."/>
            <person name="Wu D."/>
            <person name="Klenk H.-P."/>
            <person name="Eisen J.A."/>
        </authorList>
    </citation>
    <scope>NUCLEOTIDE SEQUENCE [LARGE SCALE GENOMIC DNA]</scope>
    <source>
        <strain evidence="11">ATCC 700099 / DSM 44233 / CIP 104796 / JCM 9543 / NBRC 105858 / Y-104</strain>
    </source>
</reference>
<gene>
    <name evidence="10" type="ordered locus">Namu_4593</name>
</gene>
<evidence type="ECO:0000256" key="6">
    <source>
        <dbReference type="ARBA" id="ARBA00034125"/>
    </source>
</evidence>
<dbReference type="RefSeq" id="WP_015749687.1">
    <property type="nucleotide sequence ID" value="NC_013235.1"/>
</dbReference>
<dbReference type="Proteomes" id="UP000002218">
    <property type="component" value="Chromosome"/>
</dbReference>
<dbReference type="InterPro" id="IPR050539">
    <property type="entry name" value="ThrE_Dicarb/AminoAcid_Exp"/>
</dbReference>
<evidence type="ECO:0000256" key="3">
    <source>
        <dbReference type="ARBA" id="ARBA00022692"/>
    </source>
</evidence>
<proteinExistence type="inferred from homology"/>
<dbReference type="HOGENOM" id="CLU_027127_0_1_11"/>
<organism evidence="10 11">
    <name type="scientific">Nakamurella multipartita (strain ATCC 700099 / DSM 44233 / CIP 104796 / JCM 9543 / NBRC 105858 / Y-104)</name>
    <name type="common">Microsphaera multipartita</name>
    <dbReference type="NCBI Taxonomy" id="479431"/>
    <lineage>
        <taxon>Bacteria</taxon>
        <taxon>Bacillati</taxon>
        <taxon>Actinomycetota</taxon>
        <taxon>Actinomycetes</taxon>
        <taxon>Nakamurellales</taxon>
        <taxon>Nakamurellaceae</taxon>
        <taxon>Nakamurella</taxon>
    </lineage>
</organism>
<accession>C8X6X4</accession>
<evidence type="ECO:0000313" key="10">
    <source>
        <dbReference type="EMBL" id="ACV80872.1"/>
    </source>
</evidence>
<dbReference type="AlphaFoldDB" id="C8X6X4"/>
<dbReference type="KEGG" id="nml:Namu_4593"/>
<dbReference type="STRING" id="479431.Namu_4593"/>
<evidence type="ECO:0000256" key="2">
    <source>
        <dbReference type="ARBA" id="ARBA00022475"/>
    </source>
</evidence>
<dbReference type="Pfam" id="PF12821">
    <property type="entry name" value="ThrE_2"/>
    <property type="match status" value="1"/>
</dbReference>
<comment type="subcellular location">
    <subcellularLocation>
        <location evidence="1">Cell membrane</location>
        <topology evidence="1">Multi-pass membrane protein</topology>
    </subcellularLocation>
</comment>
<evidence type="ECO:0000256" key="4">
    <source>
        <dbReference type="ARBA" id="ARBA00022989"/>
    </source>
</evidence>
<evidence type="ECO:0000256" key="1">
    <source>
        <dbReference type="ARBA" id="ARBA00004651"/>
    </source>
</evidence>
<keyword evidence="3 7" id="KW-0812">Transmembrane</keyword>
<feature type="transmembrane region" description="Helical" evidence="7">
    <location>
        <begin position="209"/>
        <end position="231"/>
    </location>
</feature>
<evidence type="ECO:0000256" key="7">
    <source>
        <dbReference type="SAM" id="Phobius"/>
    </source>
</evidence>
<feature type="domain" description="Threonine/serine exporter-like N-terminal" evidence="8">
    <location>
        <begin position="18"/>
        <end position="260"/>
    </location>
</feature>
<sequence>MPTQPDDDELLLIRQSGVVLRAGLLSLSAGTGSYRVKETMARIAAALGIDRHHAQVTLTEITSTSHRGRSFRTEVAEVATVGVNASRLAALEALSVEVERRPRPVPVDVVADALDRIEGQPPRLGVLLGGLWAGLACAAFCFLIGGGPYEVAGALLGGWAGQLVRRLLLGRHFNHFGATIVAAAAACFVFLGFVESLRLIDEPVAAHQAGYVAAVLFLIPGFPLVTAGLDLARLDLSAGVARLTYAVLIALSAALAVWAVAIAFDLTPATLPGPVLSLPVLIPLQAAASFAGVAGFALMFNGTWRMALAAGLIGMVANVLRLELVRLEVPPQAAAALAALLVGLLTAAAGPMLRVPRITLSVPAVLVMVPGVLLYRGVYAVSQGDAAAAVGTFAQAALVTMALPIGLALARMLTDRRWAFAR</sequence>
<dbReference type="InParanoid" id="C8X6X4"/>
<dbReference type="InterPro" id="IPR024528">
    <property type="entry name" value="ThrE_2"/>
</dbReference>